<keyword evidence="3" id="KW-1185">Reference proteome</keyword>
<dbReference type="Proteomes" id="UP000258309">
    <property type="component" value="Unassembled WGS sequence"/>
</dbReference>
<dbReference type="AlphaFoldDB" id="A0A3E2HDZ1"/>
<proteinExistence type="predicted"/>
<evidence type="ECO:0000313" key="3">
    <source>
        <dbReference type="Proteomes" id="UP000258309"/>
    </source>
</evidence>
<feature type="compositionally biased region" description="Low complexity" evidence="1">
    <location>
        <begin position="92"/>
        <end position="105"/>
    </location>
</feature>
<protein>
    <submittedName>
        <fullName evidence="2">Uncharacterized protein</fullName>
    </submittedName>
</protein>
<gene>
    <name evidence="2" type="ORF">B7463_g4722</name>
</gene>
<comment type="caution">
    <text evidence="2">The sequence shown here is derived from an EMBL/GenBank/DDBJ whole genome shotgun (WGS) entry which is preliminary data.</text>
</comment>
<organism evidence="2 3">
    <name type="scientific">Scytalidium lignicola</name>
    <name type="common">Hyphomycete</name>
    <dbReference type="NCBI Taxonomy" id="5539"/>
    <lineage>
        <taxon>Eukaryota</taxon>
        <taxon>Fungi</taxon>
        <taxon>Dikarya</taxon>
        <taxon>Ascomycota</taxon>
        <taxon>Pezizomycotina</taxon>
        <taxon>Leotiomycetes</taxon>
        <taxon>Leotiomycetes incertae sedis</taxon>
        <taxon>Scytalidium</taxon>
    </lineage>
</organism>
<feature type="non-terminal residue" evidence="2">
    <location>
        <position position="156"/>
    </location>
</feature>
<dbReference type="EMBL" id="NCSJ02000072">
    <property type="protein sequence ID" value="RFU31629.1"/>
    <property type="molecule type" value="Genomic_DNA"/>
</dbReference>
<feature type="region of interest" description="Disordered" evidence="1">
    <location>
        <begin position="85"/>
        <end position="112"/>
    </location>
</feature>
<reference evidence="2 3" key="1">
    <citation type="submission" date="2018-05" db="EMBL/GenBank/DDBJ databases">
        <title>Draft genome sequence of Scytalidium lignicola DSM 105466, a ubiquitous saprotrophic fungus.</title>
        <authorList>
            <person name="Buettner E."/>
            <person name="Gebauer A.M."/>
            <person name="Hofrichter M."/>
            <person name="Liers C."/>
            <person name="Kellner H."/>
        </authorList>
    </citation>
    <scope>NUCLEOTIDE SEQUENCE [LARGE SCALE GENOMIC DNA]</scope>
    <source>
        <strain evidence="2 3">DSM 105466</strain>
    </source>
</reference>
<sequence length="156" mass="17336">MSQHPPSPQPQILEEFQGLTHILPNQAQTPMVLDVTPNQQEQAYVSKTPGSYNYTDPTETKTVGASYTPTILELESLGGEMQVGSYDSFYAQPPSQFPNQQFQNSECSSTHDPLSWHGDTGQKGIYNTLMPQGQVSRLDILPVMSTTREPSDLYIK</sequence>
<evidence type="ECO:0000313" key="2">
    <source>
        <dbReference type="EMBL" id="RFU31629.1"/>
    </source>
</evidence>
<evidence type="ECO:0000256" key="1">
    <source>
        <dbReference type="SAM" id="MobiDB-lite"/>
    </source>
</evidence>
<feature type="non-terminal residue" evidence="2">
    <location>
        <position position="1"/>
    </location>
</feature>
<accession>A0A3E2HDZ1</accession>
<name>A0A3E2HDZ1_SCYLI</name>